<dbReference type="RefSeq" id="WP_092016912.1">
    <property type="nucleotide sequence ID" value="NZ_FOXH01000005.1"/>
</dbReference>
<evidence type="ECO:0000313" key="1">
    <source>
        <dbReference type="EMBL" id="SFP76481.1"/>
    </source>
</evidence>
<dbReference type="Proteomes" id="UP000199306">
    <property type="component" value="Unassembled WGS sequence"/>
</dbReference>
<dbReference type="AlphaFoldDB" id="A0A1I5T0U0"/>
<organism evidence="1 2">
    <name type="scientific">Pseudarcicella hirudinis</name>
    <dbReference type="NCBI Taxonomy" id="1079859"/>
    <lineage>
        <taxon>Bacteria</taxon>
        <taxon>Pseudomonadati</taxon>
        <taxon>Bacteroidota</taxon>
        <taxon>Cytophagia</taxon>
        <taxon>Cytophagales</taxon>
        <taxon>Flectobacillaceae</taxon>
        <taxon>Pseudarcicella</taxon>
    </lineage>
</organism>
<keyword evidence="2" id="KW-1185">Reference proteome</keyword>
<accession>A0A1I5T0U0</accession>
<dbReference type="EMBL" id="FOXH01000005">
    <property type="protein sequence ID" value="SFP76481.1"/>
    <property type="molecule type" value="Genomic_DNA"/>
</dbReference>
<evidence type="ECO:0000313" key="2">
    <source>
        <dbReference type="Proteomes" id="UP000199306"/>
    </source>
</evidence>
<protein>
    <submittedName>
        <fullName evidence="1">Uncharacterized protein</fullName>
    </submittedName>
</protein>
<dbReference type="STRING" id="1079859.SAMN04515674_105307"/>
<sequence>MENSKQELIEYINKVGDMSLSVEMTRMPGIQIEILKIALPEIYKGLKDGFVSLTGENPWDNNQ</sequence>
<name>A0A1I5T0U0_9BACT</name>
<gene>
    <name evidence="1" type="ORF">SAMN04515674_105307</name>
</gene>
<reference evidence="1 2" key="1">
    <citation type="submission" date="2016-10" db="EMBL/GenBank/DDBJ databases">
        <authorList>
            <person name="de Groot N.N."/>
        </authorList>
    </citation>
    <scope>NUCLEOTIDE SEQUENCE [LARGE SCALE GENOMIC DNA]</scope>
    <source>
        <strain evidence="2">E92,LMG 26720,CCM 7988</strain>
    </source>
</reference>
<proteinExistence type="predicted"/>